<dbReference type="GO" id="GO:0005524">
    <property type="term" value="F:ATP binding"/>
    <property type="evidence" value="ECO:0007669"/>
    <property type="project" value="UniProtKB-KW"/>
</dbReference>
<gene>
    <name evidence="11" type="ORF">VNO78_09961</name>
</gene>
<dbReference type="InterPro" id="IPR013525">
    <property type="entry name" value="ABC2_TM"/>
</dbReference>
<feature type="transmembrane region" description="Helical" evidence="9">
    <location>
        <begin position="723"/>
        <end position="742"/>
    </location>
</feature>
<dbReference type="InterPro" id="IPR050352">
    <property type="entry name" value="ABCG_transporters"/>
</dbReference>
<evidence type="ECO:0000256" key="5">
    <source>
        <dbReference type="ARBA" id="ARBA00022840"/>
    </source>
</evidence>
<dbReference type="Proteomes" id="UP001386955">
    <property type="component" value="Unassembled WGS sequence"/>
</dbReference>
<dbReference type="FunFam" id="3.40.50.300:FF:000530">
    <property type="entry name" value="ABC transporter G family member 6"/>
    <property type="match status" value="1"/>
</dbReference>
<dbReference type="GO" id="GO:0016887">
    <property type="term" value="F:ATP hydrolysis activity"/>
    <property type="evidence" value="ECO:0007669"/>
    <property type="project" value="InterPro"/>
</dbReference>
<feature type="compositionally biased region" description="Acidic residues" evidence="8">
    <location>
        <begin position="419"/>
        <end position="431"/>
    </location>
</feature>
<dbReference type="InterPro" id="IPR003439">
    <property type="entry name" value="ABC_transporter-like_ATP-bd"/>
</dbReference>
<dbReference type="GO" id="GO:0016020">
    <property type="term" value="C:membrane"/>
    <property type="evidence" value="ECO:0007669"/>
    <property type="project" value="UniProtKB-SubCell"/>
</dbReference>
<accession>A0AAN9SQI0</accession>
<keyword evidence="7 9" id="KW-0472">Membrane</keyword>
<comment type="caution">
    <text evidence="11">The sequence shown here is derived from an EMBL/GenBank/DDBJ whole genome shotgun (WGS) entry which is preliminary data.</text>
</comment>
<feature type="region of interest" description="Disordered" evidence="8">
    <location>
        <begin position="369"/>
        <end position="439"/>
    </location>
</feature>
<proteinExistence type="predicted"/>
<name>A0AAN9SQI0_PSOTE</name>
<evidence type="ECO:0000256" key="8">
    <source>
        <dbReference type="SAM" id="MobiDB-lite"/>
    </source>
</evidence>
<dbReference type="AlphaFoldDB" id="A0AAN9SQI0"/>
<feature type="transmembrane region" description="Helical" evidence="9">
    <location>
        <begin position="617"/>
        <end position="639"/>
    </location>
</feature>
<evidence type="ECO:0000256" key="7">
    <source>
        <dbReference type="ARBA" id="ARBA00023136"/>
    </source>
</evidence>
<dbReference type="Gene3D" id="3.40.50.300">
    <property type="entry name" value="P-loop containing nucleotide triphosphate hydrolases"/>
    <property type="match status" value="1"/>
</dbReference>
<evidence type="ECO:0000313" key="12">
    <source>
        <dbReference type="Proteomes" id="UP001386955"/>
    </source>
</evidence>
<evidence type="ECO:0000256" key="6">
    <source>
        <dbReference type="ARBA" id="ARBA00022989"/>
    </source>
</evidence>
<dbReference type="Pfam" id="PF00005">
    <property type="entry name" value="ABC_tran"/>
    <property type="match status" value="1"/>
</dbReference>
<dbReference type="PANTHER" id="PTHR48041:SF73">
    <property type="entry name" value="ABC TRANSPORTER G FAMILY MEMBER STR"/>
    <property type="match status" value="1"/>
</dbReference>
<keyword evidence="3 9" id="KW-0812">Transmembrane</keyword>
<feature type="transmembrane region" description="Helical" evidence="9">
    <location>
        <begin position="824"/>
        <end position="846"/>
    </location>
</feature>
<evidence type="ECO:0000259" key="10">
    <source>
        <dbReference type="PROSITE" id="PS50893"/>
    </source>
</evidence>
<keyword evidence="4" id="KW-0547">Nucleotide-binding</keyword>
<dbReference type="GO" id="GO:0140359">
    <property type="term" value="F:ABC-type transporter activity"/>
    <property type="evidence" value="ECO:0007669"/>
    <property type="project" value="InterPro"/>
</dbReference>
<feature type="region of interest" description="Disordered" evidence="8">
    <location>
        <begin position="481"/>
        <end position="505"/>
    </location>
</feature>
<evidence type="ECO:0000256" key="1">
    <source>
        <dbReference type="ARBA" id="ARBA00004141"/>
    </source>
</evidence>
<dbReference type="PROSITE" id="PS00211">
    <property type="entry name" value="ABC_TRANSPORTER_1"/>
    <property type="match status" value="1"/>
</dbReference>
<protein>
    <recommendedName>
        <fullName evidence="10">ABC transporter domain-containing protein</fullName>
    </recommendedName>
</protein>
<keyword evidence="12" id="KW-1185">Reference proteome</keyword>
<dbReference type="InterPro" id="IPR017871">
    <property type="entry name" value="ABC_transporter-like_CS"/>
</dbReference>
<evidence type="ECO:0000256" key="9">
    <source>
        <dbReference type="SAM" id="Phobius"/>
    </source>
</evidence>
<evidence type="ECO:0000313" key="11">
    <source>
        <dbReference type="EMBL" id="KAK7398788.1"/>
    </source>
</evidence>
<dbReference type="PROSITE" id="PS50893">
    <property type="entry name" value="ABC_TRANSPORTER_2"/>
    <property type="match status" value="1"/>
</dbReference>
<keyword evidence="6 9" id="KW-1133">Transmembrane helix</keyword>
<evidence type="ECO:0000256" key="4">
    <source>
        <dbReference type="ARBA" id="ARBA00022741"/>
    </source>
</evidence>
<dbReference type="SMART" id="SM00382">
    <property type="entry name" value="AAA"/>
    <property type="match status" value="1"/>
</dbReference>
<dbReference type="PANTHER" id="PTHR48041">
    <property type="entry name" value="ABC TRANSPORTER G FAMILY MEMBER 28"/>
    <property type="match status" value="1"/>
</dbReference>
<keyword evidence="2" id="KW-0813">Transport</keyword>
<dbReference type="EMBL" id="JAYMYS010000003">
    <property type="protein sequence ID" value="KAK7398788.1"/>
    <property type="molecule type" value="Genomic_DNA"/>
</dbReference>
<dbReference type="CDD" id="cd03213">
    <property type="entry name" value="ABCG_EPDR"/>
    <property type="match status" value="1"/>
</dbReference>
<evidence type="ECO:0000256" key="2">
    <source>
        <dbReference type="ARBA" id="ARBA00022448"/>
    </source>
</evidence>
<feature type="compositionally biased region" description="Polar residues" evidence="8">
    <location>
        <begin position="385"/>
        <end position="415"/>
    </location>
</feature>
<evidence type="ECO:0000256" key="3">
    <source>
        <dbReference type="ARBA" id="ARBA00022692"/>
    </source>
</evidence>
<feature type="transmembrane region" description="Helical" evidence="9">
    <location>
        <begin position="659"/>
        <end position="681"/>
    </location>
</feature>
<feature type="domain" description="ABC transporter" evidence="10">
    <location>
        <begin position="85"/>
        <end position="336"/>
    </location>
</feature>
<organism evidence="11 12">
    <name type="scientific">Psophocarpus tetragonolobus</name>
    <name type="common">Winged bean</name>
    <name type="synonym">Dolichos tetragonolobus</name>
    <dbReference type="NCBI Taxonomy" id="3891"/>
    <lineage>
        <taxon>Eukaryota</taxon>
        <taxon>Viridiplantae</taxon>
        <taxon>Streptophyta</taxon>
        <taxon>Embryophyta</taxon>
        <taxon>Tracheophyta</taxon>
        <taxon>Spermatophyta</taxon>
        <taxon>Magnoliopsida</taxon>
        <taxon>eudicotyledons</taxon>
        <taxon>Gunneridae</taxon>
        <taxon>Pentapetalae</taxon>
        <taxon>rosids</taxon>
        <taxon>fabids</taxon>
        <taxon>Fabales</taxon>
        <taxon>Fabaceae</taxon>
        <taxon>Papilionoideae</taxon>
        <taxon>50 kb inversion clade</taxon>
        <taxon>NPAAA clade</taxon>
        <taxon>indigoferoid/millettioid clade</taxon>
        <taxon>Phaseoleae</taxon>
        <taxon>Psophocarpus</taxon>
    </lineage>
</organism>
<dbReference type="Pfam" id="PF01061">
    <property type="entry name" value="ABC2_membrane"/>
    <property type="match status" value="1"/>
</dbReference>
<keyword evidence="5" id="KW-0067">ATP-binding</keyword>
<dbReference type="InterPro" id="IPR027417">
    <property type="entry name" value="P-loop_NTPase"/>
</dbReference>
<sequence length="855" mass="96435">MAPKLAGFPIILKSQPSIAWKGFHFHRPPLSQQSKKAKSGCTAMARSERIGRNKSLETLMDSDKAGIGRNVNQLRPQKSIPGYGLEFSNLSYSIIKKQKKDGVWIKKETYLLHDISGQAIKGEIMAIMGPSGAGKSTFLDALAGRIAKGSLEGSVRIDGKPVTTSYMKMVSSYVMQDDQLFPMLTVFETFMFAAEVRLPPSISRTEKKKRVYELLDQLGLQSATHTYIGDEGRRGVSGGERRRVSIGIDIIHKPSLLFLDEPTSGLDSTSAYSVVEKVKDIARGGSIVLMTIHQPSFRIQMLLDQITVLARGRLIYMGKPDAVQAHMSRFGRPVPDGENSIEYLLDVISEYDQATVGLDPLVQFQRDGLKPDPAVMTPVPRTTPYRRNNPTSKHMISLRSQGFTAGTQQPDSAQFSYHDEDEDEDEDDESFDNSLERKSFTTSRNMTSGVHPRLASHFYKDFSAKDFSVWLYHGVVGTPHRRQPSWTPARTPGWTPGKTPMSGARSAVSNQYSAASRDPYRPKTPAVVDHQSMDYSETSYEGFEIEEVIDEPNFGSKYANPWLREVAVLSWRTALNVIRTPELFLSREIVLTVMALILSSIFGNLSHPSFKDINRLLNFYIFAVCLVFFSSNDAVPSFIMERFIFIRETSHNAYRASSYVISSLIVYLPFFAVQGLTFAAITREMLRLKSSLLYFWLILYASLITTNAYVMLVSALVPSYITGYAVVIATTALFFLTCGFFLKRTHIPLYWRWLHYISAIKYPFEALLTNEFKNLDCYSGNIAELSPGPLGDLKYSKHHNSSLPANCILGEDILSSMDIKMQNIWYDILILLAWGVLYRLFFYLVLRFYSKNERK</sequence>
<dbReference type="SUPFAM" id="SSF52540">
    <property type="entry name" value="P-loop containing nucleoside triphosphate hydrolases"/>
    <property type="match status" value="1"/>
</dbReference>
<dbReference type="InterPro" id="IPR003593">
    <property type="entry name" value="AAA+_ATPase"/>
</dbReference>
<feature type="transmembrane region" description="Helical" evidence="9">
    <location>
        <begin position="693"/>
        <end position="717"/>
    </location>
</feature>
<reference evidence="11 12" key="1">
    <citation type="submission" date="2024-01" db="EMBL/GenBank/DDBJ databases">
        <title>The genomes of 5 underutilized Papilionoideae crops provide insights into root nodulation and disease resistanc.</title>
        <authorList>
            <person name="Jiang F."/>
        </authorList>
    </citation>
    <scope>NUCLEOTIDE SEQUENCE [LARGE SCALE GENOMIC DNA]</scope>
    <source>
        <strain evidence="11">DUOXIRENSHENG_FW03</strain>
        <tissue evidence="11">Leaves</tissue>
    </source>
</reference>
<comment type="subcellular location">
    <subcellularLocation>
        <location evidence="1">Membrane</location>
        <topology evidence="1">Multi-pass membrane protein</topology>
    </subcellularLocation>
</comment>
<feature type="transmembrane region" description="Helical" evidence="9">
    <location>
        <begin position="584"/>
        <end position="605"/>
    </location>
</feature>